<name>A0AAV8CU61_9POAL</name>
<accession>A0AAV8CU61</accession>
<comment type="caution">
    <text evidence="3">The sequence shown here is derived from an EMBL/GenBank/DDBJ whole genome shotgun (WGS) entry which is preliminary data.</text>
</comment>
<sequence length="230" mass="25447">MESAREARRRKILERGSDRIAMITAAQIRSDTPPTQQSGQERHNEVEARGQNSHSNISGVAQEETVPSIKENINSRVATTKDGIEEEQAERKTNTPATSINPANQTEDKRMTGTKTINPWIFSPAEIGQAISHTEIIRLIFVVFFSFLVIKGFISSKPMLLLLLTDLAIVAGFLILNKGEAQKHKKKKYNMPADKLGMSIEVAFLAQKVFGAIFMDSCIYAVIVICGMGI</sequence>
<feature type="region of interest" description="Disordered" evidence="1">
    <location>
        <begin position="1"/>
        <end position="111"/>
    </location>
</feature>
<evidence type="ECO:0000313" key="4">
    <source>
        <dbReference type="Proteomes" id="UP001140206"/>
    </source>
</evidence>
<organism evidence="3 4">
    <name type="scientific">Rhynchospora pubera</name>
    <dbReference type="NCBI Taxonomy" id="906938"/>
    <lineage>
        <taxon>Eukaryota</taxon>
        <taxon>Viridiplantae</taxon>
        <taxon>Streptophyta</taxon>
        <taxon>Embryophyta</taxon>
        <taxon>Tracheophyta</taxon>
        <taxon>Spermatophyta</taxon>
        <taxon>Magnoliopsida</taxon>
        <taxon>Liliopsida</taxon>
        <taxon>Poales</taxon>
        <taxon>Cyperaceae</taxon>
        <taxon>Cyperoideae</taxon>
        <taxon>Rhynchosporeae</taxon>
        <taxon>Rhynchospora</taxon>
    </lineage>
</organism>
<evidence type="ECO:0000256" key="2">
    <source>
        <dbReference type="SAM" id="Phobius"/>
    </source>
</evidence>
<feature type="compositionally biased region" description="Polar residues" evidence="1">
    <location>
        <begin position="27"/>
        <end position="39"/>
    </location>
</feature>
<keyword evidence="4" id="KW-1185">Reference proteome</keyword>
<feature type="compositionally biased region" description="Polar residues" evidence="1">
    <location>
        <begin position="50"/>
        <end position="59"/>
    </location>
</feature>
<dbReference type="AlphaFoldDB" id="A0AAV8CU61"/>
<feature type="transmembrane region" description="Helical" evidence="2">
    <location>
        <begin position="136"/>
        <end position="154"/>
    </location>
</feature>
<protein>
    <submittedName>
        <fullName evidence="3">Uncharacterized protein</fullName>
    </submittedName>
</protein>
<gene>
    <name evidence="3" type="ORF">LUZ62_068883</name>
</gene>
<reference evidence="3" key="1">
    <citation type="submission" date="2022-08" db="EMBL/GenBank/DDBJ databases">
        <authorList>
            <person name="Marques A."/>
        </authorList>
    </citation>
    <scope>NUCLEOTIDE SEQUENCE</scope>
    <source>
        <strain evidence="3">RhyPub2mFocal</strain>
        <tissue evidence="3">Leaves</tissue>
    </source>
</reference>
<feature type="transmembrane region" description="Helical" evidence="2">
    <location>
        <begin position="160"/>
        <end position="177"/>
    </location>
</feature>
<keyword evidence="2" id="KW-0812">Transmembrane</keyword>
<dbReference type="PANTHER" id="PTHR35469:SF4">
    <property type="entry name" value="TRANSMEMBRANE PROTEIN"/>
    <property type="match status" value="1"/>
</dbReference>
<evidence type="ECO:0000313" key="3">
    <source>
        <dbReference type="EMBL" id="KAJ4758508.1"/>
    </source>
</evidence>
<dbReference type="PANTHER" id="PTHR35469">
    <property type="entry name" value="TRANSMEMBRANE PROTEIN"/>
    <property type="match status" value="1"/>
</dbReference>
<dbReference type="EMBL" id="JAMFTS010000004">
    <property type="protein sequence ID" value="KAJ4758508.1"/>
    <property type="molecule type" value="Genomic_DNA"/>
</dbReference>
<proteinExistence type="predicted"/>
<keyword evidence="2" id="KW-1133">Transmembrane helix</keyword>
<dbReference type="Proteomes" id="UP001140206">
    <property type="component" value="Chromosome 4"/>
</dbReference>
<evidence type="ECO:0000256" key="1">
    <source>
        <dbReference type="SAM" id="MobiDB-lite"/>
    </source>
</evidence>
<keyword evidence="2" id="KW-0472">Membrane</keyword>
<feature type="compositionally biased region" description="Polar residues" evidence="1">
    <location>
        <begin position="94"/>
        <end position="105"/>
    </location>
</feature>
<feature type="transmembrane region" description="Helical" evidence="2">
    <location>
        <begin position="198"/>
        <end position="225"/>
    </location>
</feature>